<evidence type="ECO:0000256" key="7">
    <source>
        <dbReference type="ARBA" id="ARBA00022729"/>
    </source>
</evidence>
<evidence type="ECO:0000313" key="22">
    <source>
        <dbReference type="Proteomes" id="UP001396334"/>
    </source>
</evidence>
<feature type="domain" description="EGF-like" evidence="20">
    <location>
        <begin position="362"/>
        <end position="394"/>
    </location>
</feature>
<dbReference type="CDD" id="cd00054">
    <property type="entry name" value="EGF_CA"/>
    <property type="match status" value="1"/>
</dbReference>
<keyword evidence="14" id="KW-0325">Glycoprotein</keyword>
<keyword evidence="6 18" id="KW-0812">Transmembrane</keyword>
<keyword evidence="5" id="KW-0808">Transferase</keyword>
<dbReference type="InterPro" id="IPR045274">
    <property type="entry name" value="WAK-like"/>
</dbReference>
<evidence type="ECO:0000256" key="17">
    <source>
        <dbReference type="PROSITE-ProRule" id="PRU00076"/>
    </source>
</evidence>
<keyword evidence="11 18" id="KW-1133">Transmembrane helix</keyword>
<dbReference type="PROSITE" id="PS00010">
    <property type="entry name" value="ASX_HYDROXYL"/>
    <property type="match status" value="1"/>
</dbReference>
<keyword evidence="10" id="KW-0067">ATP-binding</keyword>
<evidence type="ECO:0000256" key="5">
    <source>
        <dbReference type="ARBA" id="ARBA00022679"/>
    </source>
</evidence>
<keyword evidence="8" id="KW-0547">Nucleotide-binding</keyword>
<dbReference type="SMART" id="SM00181">
    <property type="entry name" value="EGF"/>
    <property type="match status" value="2"/>
</dbReference>
<dbReference type="SMART" id="SM00179">
    <property type="entry name" value="EGF_CA"/>
    <property type="match status" value="1"/>
</dbReference>
<evidence type="ECO:0000259" key="20">
    <source>
        <dbReference type="PROSITE" id="PS50026"/>
    </source>
</evidence>
<evidence type="ECO:0000256" key="9">
    <source>
        <dbReference type="ARBA" id="ARBA00022777"/>
    </source>
</evidence>
<dbReference type="PROSITE" id="PS01187">
    <property type="entry name" value="EGF_CA"/>
    <property type="match status" value="1"/>
</dbReference>
<keyword evidence="4" id="KW-0597">Phosphoprotein</keyword>
<dbReference type="Gene3D" id="2.10.25.10">
    <property type="entry name" value="Laminin"/>
    <property type="match status" value="2"/>
</dbReference>
<evidence type="ECO:0000256" key="11">
    <source>
        <dbReference type="ARBA" id="ARBA00022989"/>
    </source>
</evidence>
<organism evidence="21 22">
    <name type="scientific">Hibiscus sabdariffa</name>
    <name type="common">roselle</name>
    <dbReference type="NCBI Taxonomy" id="183260"/>
    <lineage>
        <taxon>Eukaryota</taxon>
        <taxon>Viridiplantae</taxon>
        <taxon>Streptophyta</taxon>
        <taxon>Embryophyta</taxon>
        <taxon>Tracheophyta</taxon>
        <taxon>Spermatophyta</taxon>
        <taxon>Magnoliopsida</taxon>
        <taxon>eudicotyledons</taxon>
        <taxon>Gunneridae</taxon>
        <taxon>Pentapetalae</taxon>
        <taxon>rosids</taxon>
        <taxon>malvids</taxon>
        <taxon>Malvales</taxon>
        <taxon>Malvaceae</taxon>
        <taxon>Malvoideae</taxon>
        <taxon>Hibiscus</taxon>
    </lineage>
</organism>
<evidence type="ECO:0000256" key="14">
    <source>
        <dbReference type="ARBA" id="ARBA00023180"/>
    </source>
</evidence>
<evidence type="ECO:0000256" key="4">
    <source>
        <dbReference type="ARBA" id="ARBA00022553"/>
    </source>
</evidence>
<keyword evidence="9" id="KW-0418">Kinase</keyword>
<dbReference type="Pfam" id="PF13947">
    <property type="entry name" value="GUB_WAK_bind"/>
    <property type="match status" value="1"/>
</dbReference>
<dbReference type="PANTHER" id="PTHR27005:SF481">
    <property type="entry name" value="WALL-ASSOCIATED RECEPTOR KINASE-LIKE 16"/>
    <property type="match status" value="1"/>
</dbReference>
<evidence type="ECO:0000256" key="16">
    <source>
        <dbReference type="ARBA" id="ARBA00047951"/>
    </source>
</evidence>
<dbReference type="CDD" id="cd14066">
    <property type="entry name" value="STKc_IRAK"/>
    <property type="match status" value="1"/>
</dbReference>
<comment type="caution">
    <text evidence="17">Lacks conserved residue(s) required for the propagation of feature annotation.</text>
</comment>
<dbReference type="Gene3D" id="1.10.510.10">
    <property type="entry name" value="Transferase(Phosphotransferase) domain 1"/>
    <property type="match status" value="1"/>
</dbReference>
<keyword evidence="12 18" id="KW-0472">Membrane</keyword>
<evidence type="ECO:0000256" key="12">
    <source>
        <dbReference type="ARBA" id="ARBA00023136"/>
    </source>
</evidence>
<dbReference type="InterPro" id="IPR008271">
    <property type="entry name" value="Ser/Thr_kinase_AS"/>
</dbReference>
<dbReference type="PROSITE" id="PS50026">
    <property type="entry name" value="EGF_3"/>
    <property type="match status" value="1"/>
</dbReference>
<sequence length="817" mass="91204">MFTAIGCDTYAYVQGFVGRTYSIGCMLFCYEEKLEWIHKIMLARKTVLVLFQKMEVDICASVLMVFRVTLTSPMAAKMFMELALFSLVLTIIATSVAVQTKPGCQTHCGNITIPYPFGTGSADCYINESFFIRCDIGFDPPRAFLNTTDIEVVHISVDGYLRIRYQIAHDCYNSSGGGHTYIYTGFTLEKFFISHTRNMFTAIGCDTYAYVEGFVGRTYSTGCMSFCYEEADVVNGSCFGIGCCQTAFPKGVTDYEISFDSYWSHSKVLSFNPCSYGFAVEDGVYNFSLTHFLDPDFGKKKLPIILDWTIGNESCREARMNPQNYACKENSACIVPENGGGYLCKCLHGFQGNPYLSNGCQDINECETLKPCSRICNNLVGGYNCSCPEGFEGDGRRNGTGCSPKAKPQFPIFAATLGICISLLFSLLCCSWVYLGVRQRKLNKLKQHNFQQNGGILLRERLSERGEYGETAKIFTVEDLKKATDNYHESRILGRGGQGTVYKGTLPDDRSVAIKKSIIGDQSQVQQFINEVIVLSQINHRNVVKLLGCCLETQVPLLVYEYVRNGTLFDRLHNADHASVMSWGTRLKIATEAAEALSYLHSAASPPIIHRDIKLTNILLDENYNAKVSDFGSSRLVPSNKEQITTLVQGTLGYLDPEYFHTSQLTEKSDVYSFGVVLEELLTGLKAISFERPEHERNLSVYFASVMKEGRLLDIIDGRVVDDRNIEELKEVATLAGRCVRVKGEERPSMKEVASELQGLRAMGKFRREKGDLYEVELEELLYELNNNDAECDGSTSTSIGPDSMNKYVISGIHGAR</sequence>
<keyword evidence="7" id="KW-0732">Signal</keyword>
<dbReference type="Gene3D" id="3.30.200.20">
    <property type="entry name" value="Phosphorylase Kinase, domain 1"/>
    <property type="match status" value="1"/>
</dbReference>
<evidence type="ECO:0000256" key="13">
    <source>
        <dbReference type="ARBA" id="ARBA00023157"/>
    </source>
</evidence>
<dbReference type="PROSITE" id="PS50011">
    <property type="entry name" value="PROTEIN_KINASE_DOM"/>
    <property type="match status" value="1"/>
</dbReference>
<evidence type="ECO:0000256" key="3">
    <source>
        <dbReference type="ARBA" id="ARBA00022536"/>
    </source>
</evidence>
<evidence type="ECO:0000256" key="8">
    <source>
        <dbReference type="ARBA" id="ARBA00022741"/>
    </source>
</evidence>
<keyword evidence="2" id="KW-0723">Serine/threonine-protein kinase</keyword>
<dbReference type="Proteomes" id="UP001396334">
    <property type="component" value="Unassembled WGS sequence"/>
</dbReference>
<dbReference type="PANTHER" id="PTHR27005">
    <property type="entry name" value="WALL-ASSOCIATED RECEPTOR KINASE-LIKE 21"/>
    <property type="match status" value="1"/>
</dbReference>
<dbReference type="InterPro" id="IPR025287">
    <property type="entry name" value="WAK_GUB"/>
</dbReference>
<feature type="disulfide bond" evidence="17">
    <location>
        <begin position="366"/>
        <end position="376"/>
    </location>
</feature>
<keyword evidence="13 17" id="KW-1015">Disulfide bond</keyword>
<comment type="catalytic activity">
    <reaction evidence="16">
        <text>L-threonyl-[protein] + ATP = O-phospho-L-threonyl-[protein] + ADP + H(+)</text>
        <dbReference type="Rhea" id="RHEA:46608"/>
        <dbReference type="Rhea" id="RHEA-COMP:11060"/>
        <dbReference type="Rhea" id="RHEA-COMP:11605"/>
        <dbReference type="ChEBI" id="CHEBI:15378"/>
        <dbReference type="ChEBI" id="CHEBI:30013"/>
        <dbReference type="ChEBI" id="CHEBI:30616"/>
        <dbReference type="ChEBI" id="CHEBI:61977"/>
        <dbReference type="ChEBI" id="CHEBI:456216"/>
    </reaction>
</comment>
<dbReference type="InterPro" id="IPR011009">
    <property type="entry name" value="Kinase-like_dom_sf"/>
</dbReference>
<dbReference type="EMBL" id="JBBPBN010000013">
    <property type="protein sequence ID" value="KAK9025743.1"/>
    <property type="molecule type" value="Genomic_DNA"/>
</dbReference>
<evidence type="ECO:0000313" key="21">
    <source>
        <dbReference type="EMBL" id="KAK9025743.1"/>
    </source>
</evidence>
<comment type="catalytic activity">
    <reaction evidence="15">
        <text>L-seryl-[protein] + ATP = O-phospho-L-seryl-[protein] + ADP + H(+)</text>
        <dbReference type="Rhea" id="RHEA:17989"/>
        <dbReference type="Rhea" id="RHEA-COMP:9863"/>
        <dbReference type="Rhea" id="RHEA-COMP:11604"/>
        <dbReference type="ChEBI" id="CHEBI:15378"/>
        <dbReference type="ChEBI" id="CHEBI:29999"/>
        <dbReference type="ChEBI" id="CHEBI:30616"/>
        <dbReference type="ChEBI" id="CHEBI:83421"/>
        <dbReference type="ChEBI" id="CHEBI:456216"/>
    </reaction>
</comment>
<dbReference type="InterPro" id="IPR000719">
    <property type="entry name" value="Prot_kinase_dom"/>
</dbReference>
<dbReference type="InterPro" id="IPR001881">
    <property type="entry name" value="EGF-like_Ca-bd_dom"/>
</dbReference>
<accession>A0ABR2SKF6</accession>
<dbReference type="InterPro" id="IPR018097">
    <property type="entry name" value="EGF_Ca-bd_CS"/>
</dbReference>
<gene>
    <name evidence="21" type="ORF">V6N11_038600</name>
</gene>
<evidence type="ECO:0000256" key="10">
    <source>
        <dbReference type="ARBA" id="ARBA00022840"/>
    </source>
</evidence>
<evidence type="ECO:0000256" key="2">
    <source>
        <dbReference type="ARBA" id="ARBA00022527"/>
    </source>
</evidence>
<evidence type="ECO:0000256" key="1">
    <source>
        <dbReference type="ARBA" id="ARBA00004479"/>
    </source>
</evidence>
<name>A0ABR2SKF6_9ROSI</name>
<dbReference type="InterPro" id="IPR000742">
    <property type="entry name" value="EGF"/>
</dbReference>
<evidence type="ECO:0000256" key="18">
    <source>
        <dbReference type="SAM" id="Phobius"/>
    </source>
</evidence>
<feature type="transmembrane region" description="Helical" evidence="18">
    <location>
        <begin position="412"/>
        <end position="437"/>
    </location>
</feature>
<dbReference type="SUPFAM" id="SSF56112">
    <property type="entry name" value="Protein kinase-like (PK-like)"/>
    <property type="match status" value="1"/>
</dbReference>
<evidence type="ECO:0000256" key="15">
    <source>
        <dbReference type="ARBA" id="ARBA00047558"/>
    </source>
</evidence>
<dbReference type="InterPro" id="IPR000152">
    <property type="entry name" value="EGF-type_Asp/Asn_hydroxyl_site"/>
</dbReference>
<dbReference type="SMART" id="SM00220">
    <property type="entry name" value="S_TKc"/>
    <property type="match status" value="1"/>
</dbReference>
<keyword evidence="22" id="KW-1185">Reference proteome</keyword>
<evidence type="ECO:0000256" key="6">
    <source>
        <dbReference type="ARBA" id="ARBA00022692"/>
    </source>
</evidence>
<reference evidence="21 22" key="1">
    <citation type="journal article" date="2024" name="G3 (Bethesda)">
        <title>Genome assembly of Hibiscus sabdariffa L. provides insights into metabolisms of medicinal natural products.</title>
        <authorList>
            <person name="Kim T."/>
        </authorList>
    </citation>
    <scope>NUCLEOTIDE SEQUENCE [LARGE SCALE GENOMIC DNA]</scope>
    <source>
        <strain evidence="21">TK-2024</strain>
        <tissue evidence="21">Old leaves</tissue>
    </source>
</reference>
<dbReference type="SUPFAM" id="SSF57196">
    <property type="entry name" value="EGF/Laminin"/>
    <property type="match status" value="1"/>
</dbReference>
<protein>
    <submittedName>
        <fullName evidence="21">Uncharacterized protein</fullName>
    </submittedName>
</protein>
<feature type="domain" description="Protein kinase" evidence="19">
    <location>
        <begin position="487"/>
        <end position="760"/>
    </location>
</feature>
<dbReference type="Pfam" id="PF07645">
    <property type="entry name" value="EGF_CA"/>
    <property type="match status" value="1"/>
</dbReference>
<dbReference type="InterPro" id="IPR049883">
    <property type="entry name" value="NOTCH1_EGF-like"/>
</dbReference>
<comment type="subcellular location">
    <subcellularLocation>
        <location evidence="1">Membrane</location>
        <topology evidence="1">Single-pass type I membrane protein</topology>
    </subcellularLocation>
</comment>
<proteinExistence type="predicted"/>
<comment type="caution">
    <text evidence="21">The sequence shown here is derived from an EMBL/GenBank/DDBJ whole genome shotgun (WGS) entry which is preliminary data.</text>
</comment>
<evidence type="ECO:0000259" key="19">
    <source>
        <dbReference type="PROSITE" id="PS50011"/>
    </source>
</evidence>
<keyword evidence="3 17" id="KW-0245">EGF-like domain</keyword>
<dbReference type="Pfam" id="PF00069">
    <property type="entry name" value="Pkinase"/>
    <property type="match status" value="1"/>
</dbReference>
<dbReference type="PROSITE" id="PS00108">
    <property type="entry name" value="PROTEIN_KINASE_ST"/>
    <property type="match status" value="1"/>
</dbReference>